<dbReference type="Proteomes" id="UP000195455">
    <property type="component" value="Unassembled WGS sequence"/>
</dbReference>
<keyword evidence="1" id="KW-0472">Membrane</keyword>
<dbReference type="AlphaFoldDB" id="A0A1Y3TTA7"/>
<keyword evidence="1" id="KW-1133">Transmembrane helix</keyword>
<comment type="caution">
    <text evidence="2">The sequence shown here is derived from an EMBL/GenBank/DDBJ whole genome shotgun (WGS) entry which is preliminary data.</text>
</comment>
<dbReference type="EMBL" id="NFHM01000037">
    <property type="protein sequence ID" value="OUN39752.1"/>
    <property type="molecule type" value="Genomic_DNA"/>
</dbReference>
<evidence type="ECO:0000313" key="3">
    <source>
        <dbReference type="Proteomes" id="UP000195455"/>
    </source>
</evidence>
<reference evidence="3" key="1">
    <citation type="submission" date="2017-04" db="EMBL/GenBank/DDBJ databases">
        <title>Function of individual gut microbiota members based on whole genome sequencing of pure cultures obtained from chicken caecum.</title>
        <authorList>
            <person name="Medvecky M."/>
            <person name="Cejkova D."/>
            <person name="Polansky O."/>
            <person name="Karasova D."/>
            <person name="Kubasova T."/>
            <person name="Cizek A."/>
            <person name="Rychlik I."/>
        </authorList>
    </citation>
    <scope>NUCLEOTIDE SEQUENCE [LARGE SCALE GENOMIC DNA]</scope>
    <source>
        <strain evidence="3">An75</strain>
    </source>
</reference>
<keyword evidence="1" id="KW-0812">Transmembrane</keyword>
<feature type="transmembrane region" description="Helical" evidence="1">
    <location>
        <begin position="46"/>
        <end position="64"/>
    </location>
</feature>
<feature type="transmembrane region" description="Helical" evidence="1">
    <location>
        <begin position="7"/>
        <end position="40"/>
    </location>
</feature>
<gene>
    <name evidence="2" type="ORF">B5G26_14955</name>
</gene>
<protein>
    <submittedName>
        <fullName evidence="2">Uncharacterized protein</fullName>
    </submittedName>
</protein>
<name>A0A1Y3TTA7_9FIRM</name>
<sequence length="91" mass="9802">MLMLPVVICYCVYCFFVIGVFISVFLTGTIVGTLLCVVFAESDAPLFLSMILGVMFGLVAAEFYRIATTRSISIDGIYCGVALSLVASIKL</sequence>
<proteinExistence type="predicted"/>
<evidence type="ECO:0000256" key="1">
    <source>
        <dbReference type="SAM" id="Phobius"/>
    </source>
</evidence>
<accession>A0A1Y3TTA7</accession>
<organism evidence="2 3">
    <name type="scientific">Anaerotignum lactatifermentans</name>
    <dbReference type="NCBI Taxonomy" id="160404"/>
    <lineage>
        <taxon>Bacteria</taxon>
        <taxon>Bacillati</taxon>
        <taxon>Bacillota</taxon>
        <taxon>Clostridia</taxon>
        <taxon>Lachnospirales</taxon>
        <taxon>Anaerotignaceae</taxon>
        <taxon>Anaerotignum</taxon>
    </lineage>
</organism>
<evidence type="ECO:0000313" key="2">
    <source>
        <dbReference type="EMBL" id="OUN39752.1"/>
    </source>
</evidence>